<keyword evidence="5" id="KW-0046">Antibiotic resistance</keyword>
<dbReference type="SUPFAM" id="SSF52540">
    <property type="entry name" value="P-loop containing nucleoside triphosphate hydrolases"/>
    <property type="match status" value="1"/>
</dbReference>
<evidence type="ECO:0000256" key="5">
    <source>
        <dbReference type="ARBA" id="ARBA00023251"/>
    </source>
</evidence>
<accession>A0ABQ6ISM1</accession>
<dbReference type="SMART" id="SM00382">
    <property type="entry name" value="AAA"/>
    <property type="match status" value="1"/>
</dbReference>
<organism evidence="7 8">
    <name type="scientific">Mobilicoccus caccae</name>
    <dbReference type="NCBI Taxonomy" id="1859295"/>
    <lineage>
        <taxon>Bacteria</taxon>
        <taxon>Bacillati</taxon>
        <taxon>Actinomycetota</taxon>
        <taxon>Actinomycetes</taxon>
        <taxon>Micrococcales</taxon>
        <taxon>Dermatophilaceae</taxon>
        <taxon>Mobilicoccus</taxon>
    </lineage>
</organism>
<gene>
    <name evidence="7" type="ORF">GCM10025883_29620</name>
</gene>
<dbReference type="InterPro" id="IPR050763">
    <property type="entry name" value="ABC_transporter_ATP-binding"/>
</dbReference>
<dbReference type="PANTHER" id="PTHR42711:SF16">
    <property type="entry name" value="ABC TRANSPORTER ATP-BINDING PROTEIN"/>
    <property type="match status" value="1"/>
</dbReference>
<proteinExistence type="predicted"/>
<dbReference type="CDD" id="cd03230">
    <property type="entry name" value="ABC_DR_subfamily_A"/>
    <property type="match status" value="1"/>
</dbReference>
<reference evidence="8" key="1">
    <citation type="journal article" date="2019" name="Int. J. Syst. Evol. Microbiol.">
        <title>The Global Catalogue of Microorganisms (GCM) 10K type strain sequencing project: providing services to taxonomists for standard genome sequencing and annotation.</title>
        <authorList>
            <consortium name="The Broad Institute Genomics Platform"/>
            <consortium name="The Broad Institute Genome Sequencing Center for Infectious Disease"/>
            <person name="Wu L."/>
            <person name="Ma J."/>
        </authorList>
    </citation>
    <scope>NUCLEOTIDE SEQUENCE [LARGE SCALE GENOMIC DNA]</scope>
    <source>
        <strain evidence="8">NBRC 113072</strain>
    </source>
</reference>
<evidence type="ECO:0000313" key="7">
    <source>
        <dbReference type="EMBL" id="GMA40917.1"/>
    </source>
</evidence>
<dbReference type="InterPro" id="IPR003439">
    <property type="entry name" value="ABC_transporter-like_ATP-bd"/>
</dbReference>
<evidence type="ECO:0000256" key="4">
    <source>
        <dbReference type="ARBA" id="ARBA00022840"/>
    </source>
</evidence>
<keyword evidence="8" id="KW-1185">Reference proteome</keyword>
<dbReference type="Proteomes" id="UP001157126">
    <property type="component" value="Unassembled WGS sequence"/>
</dbReference>
<evidence type="ECO:0000256" key="1">
    <source>
        <dbReference type="ARBA" id="ARBA00004202"/>
    </source>
</evidence>
<evidence type="ECO:0000256" key="2">
    <source>
        <dbReference type="ARBA" id="ARBA00022448"/>
    </source>
</evidence>
<comment type="caution">
    <text evidence="7">The sequence shown here is derived from an EMBL/GenBank/DDBJ whole genome shotgun (WGS) entry which is preliminary data.</text>
</comment>
<dbReference type="PROSITE" id="PS00211">
    <property type="entry name" value="ABC_TRANSPORTER_1"/>
    <property type="match status" value="1"/>
</dbReference>
<keyword evidence="3" id="KW-0547">Nucleotide-binding</keyword>
<dbReference type="GO" id="GO:0005524">
    <property type="term" value="F:ATP binding"/>
    <property type="evidence" value="ECO:0007669"/>
    <property type="project" value="UniProtKB-KW"/>
</dbReference>
<sequence length="305" mass="33335">MDRMDIIEVAGLRKSYSGRAVVDGIDLTVREGEVLGILGPNGAGKTTTVELIGGLRPRDGGSVQVAGFDPTHEDRVLRELLGIQLQEARQPAKITVREAIDLYRTFYRAPRDTAELLARFGLTRHADTRFEHLSGGQRQRLSVALALVGRPRIAILDELTTGLDPAARREIWRFLVDLKADGLTIVLVTHSMEEAQFLCDRVAIVAEGRITALDSPAELAHSGGHTLICFTTDQPPCTLDGLHDLPSVREVTVTGSRVAVRTTARGPEQVLAYLTRADIRFDGLRITGPTLDDAYLALTAEEVDR</sequence>
<dbReference type="PROSITE" id="PS50893">
    <property type="entry name" value="ABC_TRANSPORTER_2"/>
    <property type="match status" value="1"/>
</dbReference>
<keyword evidence="2" id="KW-0813">Transport</keyword>
<evidence type="ECO:0000259" key="6">
    <source>
        <dbReference type="PROSITE" id="PS50893"/>
    </source>
</evidence>
<keyword evidence="4 7" id="KW-0067">ATP-binding</keyword>
<evidence type="ECO:0000256" key="3">
    <source>
        <dbReference type="ARBA" id="ARBA00022741"/>
    </source>
</evidence>
<feature type="domain" description="ABC transporter" evidence="6">
    <location>
        <begin position="7"/>
        <end position="232"/>
    </location>
</feature>
<dbReference type="InterPro" id="IPR003593">
    <property type="entry name" value="AAA+_ATPase"/>
</dbReference>
<dbReference type="InterPro" id="IPR017871">
    <property type="entry name" value="ABC_transporter-like_CS"/>
</dbReference>
<protein>
    <submittedName>
        <fullName evidence="7">Multidrug ABC transporter ATP-binding protein</fullName>
    </submittedName>
</protein>
<dbReference type="InterPro" id="IPR027417">
    <property type="entry name" value="P-loop_NTPase"/>
</dbReference>
<dbReference type="EMBL" id="BSUO01000001">
    <property type="protein sequence ID" value="GMA40917.1"/>
    <property type="molecule type" value="Genomic_DNA"/>
</dbReference>
<evidence type="ECO:0000313" key="8">
    <source>
        <dbReference type="Proteomes" id="UP001157126"/>
    </source>
</evidence>
<dbReference type="PANTHER" id="PTHR42711">
    <property type="entry name" value="ABC TRANSPORTER ATP-BINDING PROTEIN"/>
    <property type="match status" value="1"/>
</dbReference>
<dbReference type="Pfam" id="PF00005">
    <property type="entry name" value="ABC_tran"/>
    <property type="match status" value="1"/>
</dbReference>
<dbReference type="Gene3D" id="3.40.50.300">
    <property type="entry name" value="P-loop containing nucleotide triphosphate hydrolases"/>
    <property type="match status" value="1"/>
</dbReference>
<comment type="subcellular location">
    <subcellularLocation>
        <location evidence="1">Cell membrane</location>
        <topology evidence="1">Peripheral membrane protein</topology>
    </subcellularLocation>
</comment>
<name>A0ABQ6ISM1_9MICO</name>